<reference evidence="5" key="1">
    <citation type="submission" date="2016-11" db="EMBL/GenBank/DDBJ databases">
        <title>Mesorhizobium oceanicum sp. nov., isolated from deep seawater in South China Sea.</title>
        <authorList>
            <person name="Fu G.-Y."/>
        </authorList>
    </citation>
    <scope>NUCLEOTIDE SEQUENCE [LARGE SCALE GENOMIC DNA]</scope>
    <source>
        <strain evidence="5">B7</strain>
    </source>
</reference>
<dbReference type="OrthoDB" id="5643626at2"/>
<feature type="domain" description="Outer membrane protein beta-barrel" evidence="3">
    <location>
        <begin position="46"/>
        <end position="233"/>
    </location>
</feature>
<protein>
    <recommendedName>
        <fullName evidence="3">Outer membrane protein beta-barrel domain-containing protein</fullName>
    </recommendedName>
</protein>
<dbReference type="STRING" id="1670800.BSQ44_23845"/>
<evidence type="ECO:0000259" key="3">
    <source>
        <dbReference type="Pfam" id="PF13505"/>
    </source>
</evidence>
<proteinExistence type="predicted"/>
<feature type="chain" id="PRO_5012837644" description="Outer membrane protein beta-barrel domain-containing protein" evidence="2">
    <location>
        <begin position="25"/>
        <end position="251"/>
    </location>
</feature>
<keyword evidence="5" id="KW-1185">Reference proteome</keyword>
<dbReference type="KEGG" id="meso:BSQ44_23845"/>
<dbReference type="EMBL" id="CP018171">
    <property type="protein sequence ID" value="APH74062.1"/>
    <property type="molecule type" value="Genomic_DNA"/>
</dbReference>
<dbReference type="InterPro" id="IPR011250">
    <property type="entry name" value="OMP/PagP_B-barrel"/>
</dbReference>
<gene>
    <name evidence="4" type="ORF">BSQ44_23845</name>
</gene>
<dbReference type="InterPro" id="IPR027385">
    <property type="entry name" value="Beta-barrel_OMP"/>
</dbReference>
<evidence type="ECO:0000256" key="1">
    <source>
        <dbReference type="ARBA" id="ARBA00022729"/>
    </source>
</evidence>
<sequence>MRILSRIVLSTFALAGWPVAHALAADYDPPIYVEEAPEVVPVEVGSGWYLRGDLTYNTDNPFRNLDYGGPTIANPSWDESHTALGGSVGFGYHWSDYFRTDVNFGFLSKNDQNLSFSNPGVSTTTVGVDNQAWTGMANAYVDLGTFVGLTPYIGAGVGFVYSQREQGYYQNFVDPNVLDIALTDDKNQFSFAYTLNAGAAYRLTNNLSLDVGYQFLSAPDLEYSEISNGLPVVREGVDIHQVKVGLRYDLW</sequence>
<dbReference type="RefSeq" id="WP_072607526.1">
    <property type="nucleotide sequence ID" value="NZ_CP018171.1"/>
</dbReference>
<dbReference type="Gene3D" id="2.40.160.20">
    <property type="match status" value="1"/>
</dbReference>
<evidence type="ECO:0000313" key="4">
    <source>
        <dbReference type="EMBL" id="APH74062.1"/>
    </source>
</evidence>
<organism evidence="4 5">
    <name type="scientific">Aquibium oceanicum</name>
    <dbReference type="NCBI Taxonomy" id="1670800"/>
    <lineage>
        <taxon>Bacteria</taxon>
        <taxon>Pseudomonadati</taxon>
        <taxon>Pseudomonadota</taxon>
        <taxon>Alphaproteobacteria</taxon>
        <taxon>Hyphomicrobiales</taxon>
        <taxon>Phyllobacteriaceae</taxon>
        <taxon>Aquibium</taxon>
    </lineage>
</organism>
<feature type="signal peptide" evidence="2">
    <location>
        <begin position="1"/>
        <end position="24"/>
    </location>
</feature>
<dbReference type="Proteomes" id="UP000182840">
    <property type="component" value="Chromosome"/>
</dbReference>
<dbReference type="AlphaFoldDB" id="A0A1L3SXM4"/>
<evidence type="ECO:0000256" key="2">
    <source>
        <dbReference type="SAM" id="SignalP"/>
    </source>
</evidence>
<accession>A0A1L3SXM4</accession>
<keyword evidence="1 2" id="KW-0732">Signal</keyword>
<dbReference type="Pfam" id="PF13505">
    <property type="entry name" value="OMP_b-brl"/>
    <property type="match status" value="1"/>
</dbReference>
<name>A0A1L3SXM4_9HYPH</name>
<dbReference type="SUPFAM" id="SSF56925">
    <property type="entry name" value="OMPA-like"/>
    <property type="match status" value="1"/>
</dbReference>
<evidence type="ECO:0000313" key="5">
    <source>
        <dbReference type="Proteomes" id="UP000182840"/>
    </source>
</evidence>